<gene>
    <name evidence="2" type="ORF">DA73_0231830</name>
    <name evidence="1" type="ORF">DA73_0400007140</name>
</gene>
<comment type="caution">
    <text evidence="2">The sequence shown here is derived from an EMBL/GenBank/DDBJ whole genome shotgun (WGS) entry which is preliminary data.</text>
</comment>
<dbReference type="OrthoDB" id="447919at2"/>
<proteinExistence type="predicted"/>
<protein>
    <submittedName>
        <fullName evidence="1">DUF3386 domain-containing protein</fullName>
    </submittedName>
</protein>
<evidence type="ECO:0000313" key="2">
    <source>
        <dbReference type="EMBL" id="KIE09048.1"/>
    </source>
</evidence>
<name>A0A0C1QZR1_9CYAN</name>
<dbReference type="InterPro" id="IPR021809">
    <property type="entry name" value="DUF3386"/>
</dbReference>
<dbReference type="Pfam" id="PF11866">
    <property type="entry name" value="DUF3386"/>
    <property type="match status" value="1"/>
</dbReference>
<evidence type="ECO:0000313" key="3">
    <source>
        <dbReference type="Proteomes" id="UP000029738"/>
    </source>
</evidence>
<dbReference type="EMBL" id="JHEG04000001">
    <property type="protein sequence ID" value="KAF3885258.1"/>
    <property type="molecule type" value="Genomic_DNA"/>
</dbReference>
<reference evidence="1" key="2">
    <citation type="submission" date="2019-11" db="EMBL/GenBank/DDBJ databases">
        <title>Improved Assembly of Tolypothrix boutellei genome.</title>
        <authorList>
            <person name="Sarangi A.N."/>
            <person name="Mukherjee M."/>
            <person name="Ghosh S."/>
            <person name="Singh D."/>
            <person name="Das A."/>
            <person name="Kant S."/>
            <person name="Prusty A."/>
            <person name="Tripathy S."/>
        </authorList>
    </citation>
    <scope>NUCLEOTIDE SEQUENCE</scope>
    <source>
        <strain evidence="1">VB521301</strain>
    </source>
</reference>
<dbReference type="EMBL" id="JHEG02000058">
    <property type="protein sequence ID" value="KIE09048.1"/>
    <property type="molecule type" value="Genomic_DNA"/>
</dbReference>
<organism evidence="2">
    <name type="scientific">Tolypothrix bouteillei VB521301</name>
    <dbReference type="NCBI Taxonomy" id="1479485"/>
    <lineage>
        <taxon>Bacteria</taxon>
        <taxon>Bacillati</taxon>
        <taxon>Cyanobacteriota</taxon>
        <taxon>Cyanophyceae</taxon>
        <taxon>Nostocales</taxon>
        <taxon>Tolypothrichaceae</taxon>
        <taxon>Tolypothrix</taxon>
    </lineage>
</organism>
<evidence type="ECO:0000313" key="1">
    <source>
        <dbReference type="EMBL" id="KAF3885258.1"/>
    </source>
</evidence>
<dbReference type="RefSeq" id="WP_038072998.1">
    <property type="nucleotide sequence ID" value="NZ_JHEG04000001.1"/>
</dbReference>
<dbReference type="AlphaFoldDB" id="A0A0C1QZR1"/>
<dbReference type="STRING" id="1479485.DA73_0231830"/>
<accession>A0A0C1QZR1</accession>
<sequence>MTATQVSAQELFRAAYENRYTWDKNFPGYTADVTYKHGEKVFAGKVRVNANLKAEVFEVEDEQATQALNNQLWEIAIHRIRRTFEETHGSNTFRYGATDETGAVEILMGGKAEGDRYKVRNNEVSLVHRHIHGVVVTINTFSSHDTGEGYLSHTYDSVYHDPKTGEQKGGRSEFEDEYEKVGDYVILNRRLIRTEADKQVHTQEFIFSNIQLLEPTAE</sequence>
<keyword evidence="3" id="KW-1185">Reference proteome</keyword>
<dbReference type="Proteomes" id="UP000029738">
    <property type="component" value="Unassembled WGS sequence"/>
</dbReference>
<reference evidence="2" key="1">
    <citation type="journal article" date="2015" name="Genome Announc.">
        <title>Draft Genome Sequence of Tolypothrix boutellei Strain VB521301.</title>
        <authorList>
            <person name="Chandrababunaidu M.M."/>
            <person name="Singh D."/>
            <person name="Sen D."/>
            <person name="Bhan S."/>
            <person name="Das S."/>
            <person name="Gupta A."/>
            <person name="Adhikary S.P."/>
            <person name="Tripathy S."/>
        </authorList>
    </citation>
    <scope>NUCLEOTIDE SEQUENCE</scope>
    <source>
        <strain evidence="2">VB521301</strain>
    </source>
</reference>